<evidence type="ECO:0000256" key="4">
    <source>
        <dbReference type="ARBA" id="ARBA00022741"/>
    </source>
</evidence>
<evidence type="ECO:0000256" key="3">
    <source>
        <dbReference type="ARBA" id="ARBA00022705"/>
    </source>
</evidence>
<evidence type="ECO:0000259" key="14">
    <source>
        <dbReference type="SMART" id="SM00760"/>
    </source>
</evidence>
<feature type="region of interest" description="Domain IV, binds dsDNA" evidence="8">
    <location>
        <begin position="328"/>
        <end position="448"/>
    </location>
</feature>
<comment type="function">
    <text evidence="8 10">Plays an essential role in the initiation and regulation of chromosomal replication. ATP-DnaA binds to the origin of replication (oriC) to initiate formation of the DNA replication initiation complex once per cell cycle. Binds the DnaA box (a 9 base pair repeat at the origin) and separates the double-stranded (ds)DNA. Forms a right-handed helical filament on oriC DNA; dsDNA binds to the exterior of the filament while single-stranded (ss)DNA is stabiized in the filament's interior. The ATP-DnaA-oriC complex binds and stabilizes one strand of the AT-rich DNA unwinding element (DUE), permitting loading of DNA polymerase. After initiation quickly degrades to an ADP-DnaA complex that is not apt for DNA replication. Binds acidic phospholipids.</text>
</comment>
<dbReference type="GO" id="GO:0006270">
    <property type="term" value="P:DNA replication initiation"/>
    <property type="evidence" value="ECO:0007669"/>
    <property type="project" value="UniProtKB-UniRule"/>
</dbReference>
<dbReference type="GO" id="GO:0006275">
    <property type="term" value="P:regulation of DNA replication"/>
    <property type="evidence" value="ECO:0007669"/>
    <property type="project" value="UniProtKB-UniRule"/>
</dbReference>
<evidence type="ECO:0000256" key="2">
    <source>
        <dbReference type="ARBA" id="ARBA00022490"/>
    </source>
</evidence>
<dbReference type="Pfam" id="PF08299">
    <property type="entry name" value="Bac_DnaA_C"/>
    <property type="match status" value="1"/>
</dbReference>
<reference evidence="15" key="1">
    <citation type="submission" date="2018-01" db="EMBL/GenBank/DDBJ databases">
        <authorList>
            <person name="Regsiter A."/>
            <person name="William W."/>
        </authorList>
    </citation>
    <scope>NUCLEOTIDE SEQUENCE</scope>
    <source>
        <strain evidence="15">TRIP AH-1</strain>
    </source>
</reference>
<evidence type="ECO:0000256" key="5">
    <source>
        <dbReference type="ARBA" id="ARBA00022840"/>
    </source>
</evidence>
<evidence type="ECO:0000256" key="6">
    <source>
        <dbReference type="ARBA" id="ARBA00023121"/>
    </source>
</evidence>
<keyword evidence="4 8" id="KW-0547">Nucleotide-binding</keyword>
<comment type="subunit">
    <text evidence="8">Oligomerizes as a right-handed, spiral filament on DNA at oriC.</text>
</comment>
<dbReference type="SMART" id="SM00382">
    <property type="entry name" value="AAA"/>
    <property type="match status" value="1"/>
</dbReference>
<organism evidence="15">
    <name type="scientific">uncultured Desulfobacterium sp</name>
    <dbReference type="NCBI Taxonomy" id="201089"/>
    <lineage>
        <taxon>Bacteria</taxon>
        <taxon>Pseudomonadati</taxon>
        <taxon>Thermodesulfobacteriota</taxon>
        <taxon>Desulfobacteria</taxon>
        <taxon>Desulfobacterales</taxon>
        <taxon>Desulfobacteriaceae</taxon>
        <taxon>Desulfobacterium</taxon>
        <taxon>environmental samples</taxon>
    </lineage>
</organism>
<keyword evidence="7 8" id="KW-0238">DNA-binding</keyword>
<proteinExistence type="inferred from homology"/>
<dbReference type="PANTHER" id="PTHR30050:SF2">
    <property type="entry name" value="CHROMOSOMAL REPLICATION INITIATOR PROTEIN DNAA"/>
    <property type="match status" value="1"/>
</dbReference>
<dbReference type="InterPro" id="IPR001957">
    <property type="entry name" value="Chromosome_initiator_DnaA"/>
</dbReference>
<accession>A0A445MRL8</accession>
<sequence>MKTAWEDIKAYLRSRLPEKSYSMWINPITYLGQEDLSVVLGCPNRFSCNWVEENYLGMIQEGFKQAAEGKVDLVLKVGPPTKKITTECGPAPVEQLMFPSLPLKNAHRSGLNTDFTFGRFVVGPCNEFAYYTLKAIAQQSTSTSNCTFLCSDTGLGKTHLSHAVGLEIKKQKPSCRVLYVTAEAFANEMVYALKNNKIEEFKNKYRRSCDILLLEEVHFLGGKEKTQAELAYTLDALTNDNKKVVFTSSLTPKDIPNMSKELSSRLTSGVFASIEGTDYHTREKILETKASEHGISLSREIIGFMAGRLTRDVRQMESAVKSLKARAELMNARVDMDLAKEVVACLVSGKRSVTIHDIKDMVAKYYKVDPEMLCSKSRKKIYTYPRNIFSFLCRHHTNEPLERIAQVINRSHSTVVYASELVERNMKSDDRMRREIEFLNQKIDEMKK</sequence>
<keyword evidence="3 8" id="KW-0235">DNA replication</keyword>
<evidence type="ECO:0000256" key="1">
    <source>
        <dbReference type="ARBA" id="ARBA00006583"/>
    </source>
</evidence>
<dbReference type="InterPro" id="IPR018312">
    <property type="entry name" value="Chromosome_initiator_DnaA_CS"/>
</dbReference>
<feature type="domain" description="Chromosomal replication initiator DnaA C-terminal" evidence="14">
    <location>
        <begin position="354"/>
        <end position="422"/>
    </location>
</feature>
<dbReference type="NCBIfam" id="TIGR00362">
    <property type="entry name" value="DnaA"/>
    <property type="match status" value="1"/>
</dbReference>
<dbReference type="PRINTS" id="PR00051">
    <property type="entry name" value="DNAA"/>
</dbReference>
<dbReference type="InterPro" id="IPR010921">
    <property type="entry name" value="Trp_repressor/repl_initiator"/>
</dbReference>
<dbReference type="InterPro" id="IPR038454">
    <property type="entry name" value="DnaA_N_sf"/>
</dbReference>
<keyword evidence="12" id="KW-0175">Coiled coil</keyword>
<evidence type="ECO:0000259" key="13">
    <source>
        <dbReference type="SMART" id="SM00382"/>
    </source>
</evidence>
<feature type="binding site" evidence="8">
    <location>
        <position position="156"/>
    </location>
    <ligand>
        <name>ATP</name>
        <dbReference type="ChEBI" id="CHEBI:30616"/>
    </ligand>
</feature>
<comment type="caution">
    <text evidence="8">Lacks conserved residue(s) required for the propagation of feature annotation.</text>
</comment>
<evidence type="ECO:0000256" key="11">
    <source>
        <dbReference type="RuleBase" id="RU004227"/>
    </source>
</evidence>
<dbReference type="Gene3D" id="1.10.8.60">
    <property type="match status" value="1"/>
</dbReference>
<evidence type="ECO:0000256" key="12">
    <source>
        <dbReference type="SAM" id="Coils"/>
    </source>
</evidence>
<dbReference type="InterPro" id="IPR020591">
    <property type="entry name" value="Chromosome_initiator_DnaA-like"/>
</dbReference>
<dbReference type="HAMAP" id="MF_00377">
    <property type="entry name" value="DnaA_bact"/>
    <property type="match status" value="1"/>
</dbReference>
<dbReference type="GO" id="GO:0008289">
    <property type="term" value="F:lipid binding"/>
    <property type="evidence" value="ECO:0007669"/>
    <property type="project" value="UniProtKB-KW"/>
</dbReference>
<keyword evidence="5 8" id="KW-0067">ATP-binding</keyword>
<comment type="subcellular location">
    <subcellularLocation>
        <location evidence="8">Cytoplasm</location>
    </subcellularLocation>
</comment>
<dbReference type="Pfam" id="PF00308">
    <property type="entry name" value="Bac_DnaA"/>
    <property type="match status" value="1"/>
</dbReference>
<dbReference type="InterPro" id="IPR024633">
    <property type="entry name" value="DnaA_N_dom"/>
</dbReference>
<dbReference type="CDD" id="cd06571">
    <property type="entry name" value="Bac_DnaA_C"/>
    <property type="match status" value="1"/>
</dbReference>
<dbReference type="CDD" id="cd00009">
    <property type="entry name" value="AAA"/>
    <property type="match status" value="1"/>
</dbReference>
<evidence type="ECO:0000256" key="9">
    <source>
        <dbReference type="NCBIfam" id="TIGR00362"/>
    </source>
</evidence>
<dbReference type="SMART" id="SM00760">
    <property type="entry name" value="Bac_DnaA_C"/>
    <property type="match status" value="1"/>
</dbReference>
<dbReference type="InterPro" id="IPR003593">
    <property type="entry name" value="AAA+_ATPase"/>
</dbReference>
<feature type="binding site" evidence="8">
    <location>
        <position position="154"/>
    </location>
    <ligand>
        <name>ATP</name>
        <dbReference type="ChEBI" id="CHEBI:30616"/>
    </ligand>
</feature>
<dbReference type="InterPro" id="IPR013317">
    <property type="entry name" value="DnaA_dom"/>
</dbReference>
<comment type="similarity">
    <text evidence="1 8 11">Belongs to the DnaA family.</text>
</comment>
<dbReference type="GO" id="GO:0005524">
    <property type="term" value="F:ATP binding"/>
    <property type="evidence" value="ECO:0007669"/>
    <property type="project" value="UniProtKB-UniRule"/>
</dbReference>
<feature type="binding site" evidence="8">
    <location>
        <position position="157"/>
    </location>
    <ligand>
        <name>ATP</name>
        <dbReference type="ChEBI" id="CHEBI:30616"/>
    </ligand>
</feature>
<gene>
    <name evidence="8 15" type="primary">dnaA</name>
    <name evidence="15" type="ORF">PITCH_A1190020</name>
</gene>
<dbReference type="GO" id="GO:0005737">
    <property type="term" value="C:cytoplasm"/>
    <property type="evidence" value="ECO:0007669"/>
    <property type="project" value="UniProtKB-SubCell"/>
</dbReference>
<feature type="binding site" evidence="8">
    <location>
        <position position="158"/>
    </location>
    <ligand>
        <name>ATP</name>
        <dbReference type="ChEBI" id="CHEBI:30616"/>
    </ligand>
</feature>
<dbReference type="InterPro" id="IPR013159">
    <property type="entry name" value="DnaA_C"/>
</dbReference>
<protein>
    <recommendedName>
        <fullName evidence="8 9">Chromosomal replication initiator protein DnaA</fullName>
    </recommendedName>
</protein>
<dbReference type="GO" id="GO:0005886">
    <property type="term" value="C:plasma membrane"/>
    <property type="evidence" value="ECO:0007669"/>
    <property type="project" value="TreeGrafter"/>
</dbReference>
<dbReference type="Pfam" id="PF11638">
    <property type="entry name" value="DnaA_N"/>
    <property type="match status" value="1"/>
</dbReference>
<feature type="region of interest" description="Domain I, interacts with DnaA modulators" evidence="8">
    <location>
        <begin position="1"/>
        <end position="83"/>
    </location>
</feature>
<dbReference type="SUPFAM" id="SSF52540">
    <property type="entry name" value="P-loop containing nucleoside triphosphate hydrolases"/>
    <property type="match status" value="1"/>
</dbReference>
<dbReference type="AlphaFoldDB" id="A0A445MRL8"/>
<dbReference type="Gene3D" id="3.40.50.300">
    <property type="entry name" value="P-loop containing nucleotide triphosphate hydrolases"/>
    <property type="match status" value="1"/>
</dbReference>
<dbReference type="SUPFAM" id="SSF48295">
    <property type="entry name" value="TrpR-like"/>
    <property type="match status" value="1"/>
</dbReference>
<evidence type="ECO:0000313" key="15">
    <source>
        <dbReference type="EMBL" id="SPD72144.1"/>
    </source>
</evidence>
<comment type="domain">
    <text evidence="8">Domain I is involved in oligomerization and binding regulators, domain II is flexibile and of varying length in different bacteria, domain III forms the AAA+ region, while domain IV binds dsDNA.</text>
</comment>
<feature type="coiled-coil region" evidence="12">
    <location>
        <begin position="306"/>
        <end position="333"/>
    </location>
</feature>
<dbReference type="Gene3D" id="3.30.300.180">
    <property type="match status" value="1"/>
</dbReference>
<dbReference type="GO" id="GO:0003688">
    <property type="term" value="F:DNA replication origin binding"/>
    <property type="evidence" value="ECO:0007669"/>
    <property type="project" value="UniProtKB-UniRule"/>
</dbReference>
<feature type="domain" description="AAA+ ATPase" evidence="13">
    <location>
        <begin position="143"/>
        <end position="292"/>
    </location>
</feature>
<keyword evidence="6 8" id="KW-0446">Lipid-binding</keyword>
<dbReference type="PROSITE" id="PS01008">
    <property type="entry name" value="DNAA"/>
    <property type="match status" value="1"/>
</dbReference>
<dbReference type="InterPro" id="IPR027417">
    <property type="entry name" value="P-loop_NTPase"/>
</dbReference>
<dbReference type="Gene3D" id="1.10.1750.10">
    <property type="match status" value="1"/>
</dbReference>
<dbReference type="EMBL" id="OJIN01000023">
    <property type="protein sequence ID" value="SPD72144.1"/>
    <property type="molecule type" value="Genomic_DNA"/>
</dbReference>
<keyword evidence="2 8" id="KW-0963">Cytoplasm</keyword>
<evidence type="ECO:0000256" key="8">
    <source>
        <dbReference type="HAMAP-Rule" id="MF_00377"/>
    </source>
</evidence>
<evidence type="ECO:0000256" key="10">
    <source>
        <dbReference type="RuleBase" id="RU000577"/>
    </source>
</evidence>
<dbReference type="PANTHER" id="PTHR30050">
    <property type="entry name" value="CHROMOSOMAL REPLICATION INITIATOR PROTEIN DNAA"/>
    <property type="match status" value="1"/>
</dbReference>
<evidence type="ECO:0000256" key="7">
    <source>
        <dbReference type="ARBA" id="ARBA00023125"/>
    </source>
</evidence>
<name>A0A445MRL8_9BACT</name>